<organism evidence="1">
    <name type="scientific">uncultured Dysgonomonas sp</name>
    <dbReference type="NCBI Taxonomy" id="206096"/>
    <lineage>
        <taxon>Bacteria</taxon>
        <taxon>Pseudomonadati</taxon>
        <taxon>Bacteroidota</taxon>
        <taxon>Bacteroidia</taxon>
        <taxon>Bacteroidales</taxon>
        <taxon>Dysgonomonadaceae</taxon>
        <taxon>Dysgonomonas</taxon>
        <taxon>environmental samples</taxon>
    </lineage>
</organism>
<evidence type="ECO:0000313" key="1">
    <source>
        <dbReference type="EMBL" id="SBW00131.1"/>
    </source>
</evidence>
<gene>
    <name evidence="1" type="ORF">KL86DYS1_20112</name>
</gene>
<reference evidence="1" key="1">
    <citation type="submission" date="2016-04" db="EMBL/GenBank/DDBJ databases">
        <authorList>
            <person name="Evans L.H."/>
            <person name="Alamgir A."/>
            <person name="Owens N."/>
            <person name="Weber N.D."/>
            <person name="Virtaneva K."/>
            <person name="Barbian K."/>
            <person name="Babar A."/>
            <person name="Rosenke K."/>
        </authorList>
    </citation>
    <scope>NUCLEOTIDE SEQUENCE</scope>
    <source>
        <strain evidence="1">86-1</strain>
    </source>
</reference>
<sequence>MTKKVLAVTLVAAIASVTVYAYIQNQKKKRRRNLPVTFI</sequence>
<protein>
    <submittedName>
        <fullName evidence="1">Uncharacterized protein</fullName>
    </submittedName>
</protein>
<dbReference type="EMBL" id="FLUM01000002">
    <property type="protein sequence ID" value="SBW00131.1"/>
    <property type="molecule type" value="Genomic_DNA"/>
</dbReference>
<accession>A0A212JL40</accession>
<name>A0A212JL40_9BACT</name>
<proteinExistence type="predicted"/>
<dbReference type="AlphaFoldDB" id="A0A212JL40"/>